<evidence type="ECO:0000256" key="2">
    <source>
        <dbReference type="ARBA" id="ARBA00007783"/>
    </source>
</evidence>
<name>A0ABQ1FCP1_9SPHN</name>
<dbReference type="InterPro" id="IPR013525">
    <property type="entry name" value="ABC2_TM"/>
</dbReference>
<evidence type="ECO:0000256" key="7">
    <source>
        <dbReference type="ARBA" id="ARBA00023136"/>
    </source>
</evidence>
<keyword evidence="11" id="KW-1185">Reference proteome</keyword>
<feature type="transmembrane region" description="Helical" evidence="8">
    <location>
        <begin position="114"/>
        <end position="138"/>
    </location>
</feature>
<feature type="transmembrane region" description="Helical" evidence="8">
    <location>
        <begin position="150"/>
        <end position="173"/>
    </location>
</feature>
<dbReference type="Proteomes" id="UP000603317">
    <property type="component" value="Unassembled WGS sequence"/>
</dbReference>
<keyword evidence="5 8" id="KW-0812">Transmembrane</keyword>
<feature type="transmembrane region" description="Helical" evidence="8">
    <location>
        <begin position="180"/>
        <end position="199"/>
    </location>
</feature>
<comment type="similarity">
    <text evidence="2">Belongs to the ABC-2 integral membrane protein family.</text>
</comment>
<evidence type="ECO:0000313" key="10">
    <source>
        <dbReference type="EMBL" id="GGA07115.1"/>
    </source>
</evidence>
<organism evidence="10 11">
    <name type="scientific">Blastomonas marina</name>
    <dbReference type="NCBI Taxonomy" id="1867408"/>
    <lineage>
        <taxon>Bacteria</taxon>
        <taxon>Pseudomonadati</taxon>
        <taxon>Pseudomonadota</taxon>
        <taxon>Alphaproteobacteria</taxon>
        <taxon>Sphingomonadales</taxon>
        <taxon>Sphingomonadaceae</taxon>
        <taxon>Blastomonas</taxon>
    </lineage>
</organism>
<accession>A0ABQ1FCP1</accession>
<evidence type="ECO:0000256" key="5">
    <source>
        <dbReference type="ARBA" id="ARBA00022692"/>
    </source>
</evidence>
<dbReference type="RefSeq" id="WP_188642230.1">
    <property type="nucleotide sequence ID" value="NZ_BMID01000001.1"/>
</dbReference>
<keyword evidence="4" id="KW-1003">Cell membrane</keyword>
<comment type="subcellular location">
    <subcellularLocation>
        <location evidence="1">Cell inner membrane</location>
        <topology evidence="1">Multi-pass membrane protein</topology>
    </subcellularLocation>
</comment>
<feature type="transmembrane region" description="Helical" evidence="8">
    <location>
        <begin position="230"/>
        <end position="251"/>
    </location>
</feature>
<dbReference type="PANTHER" id="PTHR30413:SF8">
    <property type="entry name" value="TRANSPORT PERMEASE PROTEIN"/>
    <property type="match status" value="1"/>
</dbReference>
<keyword evidence="6 8" id="KW-1133">Transmembrane helix</keyword>
<feature type="domain" description="ABC-2 type transporter transmembrane" evidence="9">
    <location>
        <begin position="31"/>
        <end position="221"/>
    </location>
</feature>
<sequence>MGFAAVGAQVAKAWTEAFRVGWKVYLFHLKTRRRRNWLGLIWVIVPLLAALGIGLGLQSTRLIGQSGLGGLPPAVFVLTGVTFWQVFADAVLMPQRHLASFQTELAGGHMTVELALLVGLFDLAFAILFRCLFLLLVVPLLGVSPSLSAAALPAFLIVLATGGLAIGIFAALPGMLIDDIGRLLAVLLAVAMFTSPVFYRQPAFIPDWVNPLAPVIEAARASATGLPVSVVFLVGCVVVVAAMLVLALSWLKSGQRRFLSALR</sequence>
<feature type="transmembrane region" description="Helical" evidence="8">
    <location>
        <begin position="70"/>
        <end position="93"/>
    </location>
</feature>
<keyword evidence="7 8" id="KW-0472">Membrane</keyword>
<evidence type="ECO:0000256" key="8">
    <source>
        <dbReference type="SAM" id="Phobius"/>
    </source>
</evidence>
<comment type="caution">
    <text evidence="10">The sequence shown here is derived from an EMBL/GenBank/DDBJ whole genome shotgun (WGS) entry which is preliminary data.</text>
</comment>
<evidence type="ECO:0000256" key="4">
    <source>
        <dbReference type="ARBA" id="ARBA00022475"/>
    </source>
</evidence>
<protein>
    <recommendedName>
        <fullName evidence="9">ABC-2 type transporter transmembrane domain-containing protein</fullName>
    </recommendedName>
</protein>
<evidence type="ECO:0000256" key="1">
    <source>
        <dbReference type="ARBA" id="ARBA00004429"/>
    </source>
</evidence>
<dbReference type="EMBL" id="BMID01000001">
    <property type="protein sequence ID" value="GGA07115.1"/>
    <property type="molecule type" value="Genomic_DNA"/>
</dbReference>
<evidence type="ECO:0000259" key="9">
    <source>
        <dbReference type="Pfam" id="PF01061"/>
    </source>
</evidence>
<feature type="transmembrane region" description="Helical" evidence="8">
    <location>
        <begin position="37"/>
        <end position="58"/>
    </location>
</feature>
<reference evidence="11" key="1">
    <citation type="journal article" date="2019" name="Int. J. Syst. Evol. Microbiol.">
        <title>The Global Catalogue of Microorganisms (GCM) 10K type strain sequencing project: providing services to taxonomists for standard genome sequencing and annotation.</title>
        <authorList>
            <consortium name="The Broad Institute Genomics Platform"/>
            <consortium name="The Broad Institute Genome Sequencing Center for Infectious Disease"/>
            <person name="Wu L."/>
            <person name="Ma J."/>
        </authorList>
    </citation>
    <scope>NUCLEOTIDE SEQUENCE [LARGE SCALE GENOMIC DNA]</scope>
    <source>
        <strain evidence="11">CGMCC 1.15297</strain>
    </source>
</reference>
<gene>
    <name evidence="10" type="ORF">GCM10010923_16390</name>
</gene>
<dbReference type="PANTHER" id="PTHR30413">
    <property type="entry name" value="INNER MEMBRANE TRANSPORT PERMEASE"/>
    <property type="match status" value="1"/>
</dbReference>
<evidence type="ECO:0000256" key="6">
    <source>
        <dbReference type="ARBA" id="ARBA00022989"/>
    </source>
</evidence>
<proteinExistence type="inferred from homology"/>
<dbReference type="Pfam" id="PF01061">
    <property type="entry name" value="ABC2_membrane"/>
    <property type="match status" value="1"/>
</dbReference>
<evidence type="ECO:0000313" key="11">
    <source>
        <dbReference type="Proteomes" id="UP000603317"/>
    </source>
</evidence>
<evidence type="ECO:0000256" key="3">
    <source>
        <dbReference type="ARBA" id="ARBA00022448"/>
    </source>
</evidence>
<keyword evidence="3" id="KW-0813">Transport</keyword>